<dbReference type="Proteomes" id="UP000070155">
    <property type="component" value="Unassembled WGS sequence"/>
</dbReference>
<dbReference type="EMBL" id="LHXQ01000053">
    <property type="protein sequence ID" value="KXA94359.1"/>
    <property type="molecule type" value="Genomic_DNA"/>
</dbReference>
<organism evidence="1 2">
    <name type="scientific">candidate division MSBL1 archaeon SCGC-AAA259I07</name>
    <dbReference type="NCBI Taxonomy" id="1698266"/>
    <lineage>
        <taxon>Archaea</taxon>
        <taxon>Methanobacteriati</taxon>
        <taxon>Methanobacteriota</taxon>
        <taxon>candidate division MSBL1</taxon>
    </lineage>
</organism>
<accession>A0A133UJG1</accession>
<proteinExistence type="predicted"/>
<dbReference type="AlphaFoldDB" id="A0A133UJG1"/>
<comment type="caution">
    <text evidence="1">The sequence shown here is derived from an EMBL/GenBank/DDBJ whole genome shotgun (WGS) entry which is preliminary data.</text>
</comment>
<evidence type="ECO:0000313" key="1">
    <source>
        <dbReference type="EMBL" id="KXA94359.1"/>
    </source>
</evidence>
<protein>
    <submittedName>
        <fullName evidence="1">Uncharacterized protein</fullName>
    </submittedName>
</protein>
<sequence length="123" mass="14383">MENLFNTLRFPLRSTKEERSKLLQLLIGEWKLVKLFKGYAAYEHLETGLRVVAASLDRDEFAVGFRLPGGEWRNPKPVMETERGPYFCKRDKVVGKLEEFLEEHQNAGKIMEKIAARREEKEV</sequence>
<reference evidence="1 2" key="1">
    <citation type="journal article" date="2016" name="Sci. Rep.">
        <title>Metabolic traits of an uncultured archaeal lineage -MSBL1- from brine pools of the Red Sea.</title>
        <authorList>
            <person name="Mwirichia R."/>
            <person name="Alam I."/>
            <person name="Rashid M."/>
            <person name="Vinu M."/>
            <person name="Ba-Alawi W."/>
            <person name="Anthony Kamau A."/>
            <person name="Kamanda Ngugi D."/>
            <person name="Goker M."/>
            <person name="Klenk H.P."/>
            <person name="Bajic V."/>
            <person name="Stingl U."/>
        </authorList>
    </citation>
    <scope>NUCLEOTIDE SEQUENCE [LARGE SCALE GENOMIC DNA]</scope>
    <source>
        <strain evidence="1">SCGC-AAA259I07</strain>
    </source>
</reference>
<evidence type="ECO:0000313" key="2">
    <source>
        <dbReference type="Proteomes" id="UP000070155"/>
    </source>
</evidence>
<gene>
    <name evidence="1" type="ORF">AKJ36_03035</name>
</gene>
<name>A0A133UJG1_9EURY</name>
<keyword evidence="2" id="KW-1185">Reference proteome</keyword>